<name>A0ABS0WVB5_9FLAO</name>
<dbReference type="SMART" id="SM00860">
    <property type="entry name" value="SMI1_KNR4"/>
    <property type="match status" value="1"/>
</dbReference>
<evidence type="ECO:0000259" key="1">
    <source>
        <dbReference type="SMART" id="SM00860"/>
    </source>
</evidence>
<reference evidence="2 3" key="1">
    <citation type="submission" date="2020-12" db="EMBL/GenBank/DDBJ databases">
        <title>Aureibaculum luteum sp. nov. and Aureibaculum flavum sp. nov., novel members of the family Flavobacteriaceae isolated from Antarctic intertidal sediments.</title>
        <authorList>
            <person name="He X."/>
            <person name="Zhang X."/>
        </authorList>
    </citation>
    <scope>NUCLEOTIDE SEQUENCE [LARGE SCALE GENOMIC DNA]</scope>
    <source>
        <strain evidence="2 3">A20</strain>
    </source>
</reference>
<dbReference type="InterPro" id="IPR018958">
    <property type="entry name" value="Knr4/Smi1-like_dom"/>
</dbReference>
<evidence type="ECO:0000313" key="3">
    <source>
        <dbReference type="Proteomes" id="UP000623301"/>
    </source>
</evidence>
<proteinExistence type="predicted"/>
<dbReference type="Gene3D" id="3.40.1580.10">
    <property type="entry name" value="SMI1/KNR4-like"/>
    <property type="match status" value="1"/>
</dbReference>
<dbReference type="EMBL" id="JAEHFJ010000009">
    <property type="protein sequence ID" value="MBJ2175883.1"/>
    <property type="molecule type" value="Genomic_DNA"/>
</dbReference>
<organism evidence="2 3">
    <name type="scientific">Aureibaculum flavum</name>
    <dbReference type="NCBI Taxonomy" id="2795986"/>
    <lineage>
        <taxon>Bacteria</taxon>
        <taxon>Pseudomonadati</taxon>
        <taxon>Bacteroidota</taxon>
        <taxon>Flavobacteriia</taxon>
        <taxon>Flavobacteriales</taxon>
        <taxon>Flavobacteriaceae</taxon>
        <taxon>Aureibaculum</taxon>
    </lineage>
</organism>
<feature type="domain" description="Knr4/Smi1-like" evidence="1">
    <location>
        <begin position="5"/>
        <end position="70"/>
    </location>
</feature>
<dbReference type="Proteomes" id="UP000623301">
    <property type="component" value="Unassembled WGS sequence"/>
</dbReference>
<sequence length="105" mass="12144">MGNLPATEREIKEIESKLGVELPIDYKNFLLISNGYPTYNDAVEPSFEKISQIQYLKDLYPEIIEIWRNTGNEDVSKELAKSIIIAGKQEEQWFLLIPPTDKNEK</sequence>
<protein>
    <submittedName>
        <fullName evidence="2">SMI1/KNR4 family protein</fullName>
    </submittedName>
</protein>
<dbReference type="SUPFAM" id="SSF160631">
    <property type="entry name" value="SMI1/KNR4-like"/>
    <property type="match status" value="1"/>
</dbReference>
<dbReference type="InterPro" id="IPR037883">
    <property type="entry name" value="Knr4/Smi1-like_sf"/>
</dbReference>
<gene>
    <name evidence="2" type="ORF">JBL43_16635</name>
</gene>
<dbReference type="Pfam" id="PF09346">
    <property type="entry name" value="SMI1_KNR4"/>
    <property type="match status" value="1"/>
</dbReference>
<comment type="caution">
    <text evidence="2">The sequence shown here is derived from an EMBL/GenBank/DDBJ whole genome shotgun (WGS) entry which is preliminary data.</text>
</comment>
<evidence type="ECO:0000313" key="2">
    <source>
        <dbReference type="EMBL" id="MBJ2175883.1"/>
    </source>
</evidence>
<keyword evidence="3" id="KW-1185">Reference proteome</keyword>
<accession>A0ABS0WVB5</accession>